<evidence type="ECO:0000313" key="2">
    <source>
        <dbReference type="Proteomes" id="UP000615446"/>
    </source>
</evidence>
<sequence>MLIFRILDLSTNISAQQLSDQFDLLLFTKSFHSSNITFLDIIKGFIPTTLVEWLQKAKNCALELHTFISKNEDTYKRLLVNSSRIYLIVLTSMITVSKYLTILRDPSGNLISLNILMFNSLKKPNSRSPKTIDLHRTVLYLRWRLVDIDITLPQVDRRSHDWAINSRYVRLCRY</sequence>
<name>A0A8H3QTP8_9GLOM</name>
<dbReference type="Proteomes" id="UP000615446">
    <property type="component" value="Unassembled WGS sequence"/>
</dbReference>
<protein>
    <submittedName>
        <fullName evidence="1">Uncharacterized protein</fullName>
    </submittedName>
</protein>
<comment type="caution">
    <text evidence="1">The sequence shown here is derived from an EMBL/GenBank/DDBJ whole genome shotgun (WGS) entry which is preliminary data.</text>
</comment>
<accession>A0A8H3QTP8</accession>
<proteinExistence type="predicted"/>
<dbReference type="EMBL" id="BLAL01000215">
    <property type="protein sequence ID" value="GES92375.1"/>
    <property type="molecule type" value="Genomic_DNA"/>
</dbReference>
<organism evidence="1 2">
    <name type="scientific">Rhizophagus clarus</name>
    <dbReference type="NCBI Taxonomy" id="94130"/>
    <lineage>
        <taxon>Eukaryota</taxon>
        <taxon>Fungi</taxon>
        <taxon>Fungi incertae sedis</taxon>
        <taxon>Mucoromycota</taxon>
        <taxon>Glomeromycotina</taxon>
        <taxon>Glomeromycetes</taxon>
        <taxon>Glomerales</taxon>
        <taxon>Glomeraceae</taxon>
        <taxon>Rhizophagus</taxon>
    </lineage>
</organism>
<reference evidence="1" key="1">
    <citation type="submission" date="2019-10" db="EMBL/GenBank/DDBJ databases">
        <title>Conservation and host-specific expression of non-tandemly repeated heterogenous ribosome RNA gene in arbuscular mycorrhizal fungi.</title>
        <authorList>
            <person name="Maeda T."/>
            <person name="Kobayashi Y."/>
            <person name="Nakagawa T."/>
            <person name="Ezawa T."/>
            <person name="Yamaguchi K."/>
            <person name="Bino T."/>
            <person name="Nishimoto Y."/>
            <person name="Shigenobu S."/>
            <person name="Kawaguchi M."/>
        </authorList>
    </citation>
    <scope>NUCLEOTIDE SEQUENCE</scope>
    <source>
        <strain evidence="1">HR1</strain>
    </source>
</reference>
<dbReference type="AlphaFoldDB" id="A0A8H3QTP8"/>
<gene>
    <name evidence="1" type="ORF">RCL2_001915400</name>
</gene>
<evidence type="ECO:0000313" key="1">
    <source>
        <dbReference type="EMBL" id="GES92375.1"/>
    </source>
</evidence>